<accession>L8GXV8</accession>
<feature type="compositionally biased region" description="Low complexity" evidence="1">
    <location>
        <begin position="329"/>
        <end position="346"/>
    </location>
</feature>
<dbReference type="PANTHER" id="PTHR36127">
    <property type="entry name" value="EXPRESSED PROTEIN"/>
    <property type="match status" value="1"/>
</dbReference>
<feature type="compositionally biased region" description="Basic and acidic residues" evidence="1">
    <location>
        <begin position="552"/>
        <end position="586"/>
    </location>
</feature>
<feature type="compositionally biased region" description="Basic and acidic residues" evidence="1">
    <location>
        <begin position="28"/>
        <end position="37"/>
    </location>
</feature>
<dbReference type="RefSeq" id="XP_004339795.1">
    <property type="nucleotide sequence ID" value="XM_004339747.1"/>
</dbReference>
<feature type="compositionally biased region" description="Basic residues" evidence="1">
    <location>
        <begin position="17"/>
        <end position="27"/>
    </location>
</feature>
<feature type="compositionally biased region" description="Acidic residues" evidence="1">
    <location>
        <begin position="160"/>
        <end position="171"/>
    </location>
</feature>
<protein>
    <recommendedName>
        <fullName evidence="2">Ras guanine nucleotide exchange factor glfB-like C-terminal domain-containing protein</fullName>
    </recommendedName>
</protein>
<organism evidence="3 4">
    <name type="scientific">Acanthamoeba castellanii (strain ATCC 30010 / Neff)</name>
    <dbReference type="NCBI Taxonomy" id="1257118"/>
    <lineage>
        <taxon>Eukaryota</taxon>
        <taxon>Amoebozoa</taxon>
        <taxon>Discosea</taxon>
        <taxon>Longamoebia</taxon>
        <taxon>Centramoebida</taxon>
        <taxon>Acanthamoebidae</taxon>
        <taxon>Acanthamoeba</taxon>
    </lineage>
</organism>
<feature type="region of interest" description="Disordered" evidence="1">
    <location>
        <begin position="1"/>
        <end position="401"/>
    </location>
</feature>
<feature type="compositionally biased region" description="Acidic residues" evidence="1">
    <location>
        <begin position="38"/>
        <end position="49"/>
    </location>
</feature>
<reference evidence="3 4" key="1">
    <citation type="journal article" date="2013" name="Genome Biol.">
        <title>Genome of Acanthamoeba castellanii highlights extensive lateral gene transfer and early evolution of tyrosine kinase signaling.</title>
        <authorList>
            <person name="Clarke M."/>
            <person name="Lohan A.J."/>
            <person name="Liu B."/>
            <person name="Lagkouvardos I."/>
            <person name="Roy S."/>
            <person name="Zafar N."/>
            <person name="Bertelli C."/>
            <person name="Schilde C."/>
            <person name="Kianianmomeni A."/>
            <person name="Burglin T.R."/>
            <person name="Frech C."/>
            <person name="Turcotte B."/>
            <person name="Kopec K.O."/>
            <person name="Synnott J.M."/>
            <person name="Choo C."/>
            <person name="Paponov I."/>
            <person name="Finkler A."/>
            <person name="Soon Heng Tan C."/>
            <person name="Hutchins A.P."/>
            <person name="Weinmeier T."/>
            <person name="Rattei T."/>
            <person name="Chu J.S."/>
            <person name="Gimenez G."/>
            <person name="Irimia M."/>
            <person name="Rigden D.J."/>
            <person name="Fitzpatrick D.A."/>
            <person name="Lorenzo-Morales J."/>
            <person name="Bateman A."/>
            <person name="Chiu C.H."/>
            <person name="Tang P."/>
            <person name="Hegemann P."/>
            <person name="Fromm H."/>
            <person name="Raoult D."/>
            <person name="Greub G."/>
            <person name="Miranda-Saavedra D."/>
            <person name="Chen N."/>
            <person name="Nash P."/>
            <person name="Ginger M.L."/>
            <person name="Horn M."/>
            <person name="Schaap P."/>
            <person name="Caler L."/>
            <person name="Loftus B."/>
        </authorList>
    </citation>
    <scope>NUCLEOTIDE SEQUENCE [LARGE SCALE GENOMIC DNA]</scope>
    <source>
        <strain evidence="3 4">Neff</strain>
    </source>
</reference>
<dbReference type="GeneID" id="14918218"/>
<feature type="region of interest" description="Disordered" evidence="1">
    <location>
        <begin position="513"/>
        <end position="652"/>
    </location>
</feature>
<name>L8GXV8_ACACF</name>
<dbReference type="VEuPathDB" id="AmoebaDB:ACA1_066030"/>
<feature type="compositionally biased region" description="Acidic residues" evidence="1">
    <location>
        <begin position="372"/>
        <end position="385"/>
    </location>
</feature>
<gene>
    <name evidence="3" type="ORF">ACA1_066030</name>
</gene>
<evidence type="ECO:0000256" key="1">
    <source>
        <dbReference type="SAM" id="MobiDB-lite"/>
    </source>
</evidence>
<feature type="compositionally biased region" description="Basic and acidic residues" evidence="1">
    <location>
        <begin position="361"/>
        <end position="371"/>
    </location>
</feature>
<dbReference type="Pfam" id="PF24929">
    <property type="entry name" value="GlfB_C"/>
    <property type="match status" value="1"/>
</dbReference>
<feature type="compositionally biased region" description="Low complexity" evidence="1">
    <location>
        <begin position="626"/>
        <end position="637"/>
    </location>
</feature>
<feature type="compositionally biased region" description="Low complexity" evidence="1">
    <location>
        <begin position="527"/>
        <end position="536"/>
    </location>
</feature>
<dbReference type="KEGG" id="acan:ACA1_066030"/>
<dbReference type="EMBL" id="KB007974">
    <property type="protein sequence ID" value="ELR17782.1"/>
    <property type="molecule type" value="Genomic_DNA"/>
</dbReference>
<dbReference type="InterPro" id="IPR056651">
    <property type="entry name" value="GlfB-like_C"/>
</dbReference>
<feature type="compositionally biased region" description="Acidic residues" evidence="1">
    <location>
        <begin position="97"/>
        <end position="114"/>
    </location>
</feature>
<feature type="region of interest" description="Disordered" evidence="1">
    <location>
        <begin position="471"/>
        <end position="499"/>
    </location>
</feature>
<dbReference type="AlphaFoldDB" id="L8GXV8"/>
<proteinExistence type="predicted"/>
<feature type="compositionally biased region" description="Basic and acidic residues" evidence="1">
    <location>
        <begin position="228"/>
        <end position="319"/>
    </location>
</feature>
<sequence>MVGAVAVPPAQADDHTPKKHHPHHNKEKRKEAKHDADLNVDDNDDDDGEQDHRHHQNNEGGEQQLETKKDKKKKKLHNKAREEEEEENVQKGGDVGDVSEDDEEEDDGRVEEEVVVPAEEQRTTAATERKRRGTVSLYDMVAAEGNTIRRDAIAAAEKNESDDEEEAEDEEHGGSGKKAKRTKANATRAKDEDDSSDGEENEGSGSGLKSEGAKKVESGNAAKGGSTNKERELSLKAQKEKEREERERERKKEKELMREKKEKERKEREEKEREERERREKEKLKEKERKREEKEKRKKEKLDKKAAAKEKLKETKDAHNSGGGVEDLSTTSASATATAGGASAAAPRDHGPAPVSALPLEGRRSSGHEDEALAVDDDDSEDPAAADDYAGPGSPQARYKEMMTQKYANVSSDPNGYRAHMTTSYFSKLAEQRRIKRSREEALKKIKHLNPKDYQAVKKAHERLLKEAREARRRRVKEGGPVAGKGRSGGLHLVMSDLGPAAHGSDEAVKVAAAAADTDGGEPTEKAASAKVLAAAGRRSKFTKKYANSMPDMDRKAIRAGLKEDREEKEKAKAKTKAKSDKKKDGEEEEKAEEEEEKEAVGEGEGEQDEEADEPHEGKAARLLNSSKSAPKAPLSPKSKKSTPDRDGAVPIDPEEFFDELYAICSEEEPLDEVEKYLFVGRLLRDHELHKQEREQRLKRMIGLQTPENGSTLWKESEDIFHKPLSSFVCHRDFARLVRKYQIERPAGEILCGPFDNAEMPKTEATYTVLVTLAMALDDTTLSENIQTNFKRGEYFKTDDDLSDPTGLKVFFDEVIGEHTPLMRILKVTSQSIVAPCITKLKACMAPLDFNSVRNSWSIAIAVDNEEVTIEKYGPFTFEWAIEYVFDLEMTSLKYLRPMLMNVRGSKKSRKVLKKAYTQLVSVKAK</sequence>
<evidence type="ECO:0000259" key="2">
    <source>
        <dbReference type="Pfam" id="PF24929"/>
    </source>
</evidence>
<evidence type="ECO:0000313" key="4">
    <source>
        <dbReference type="Proteomes" id="UP000011083"/>
    </source>
</evidence>
<dbReference type="Proteomes" id="UP000011083">
    <property type="component" value="Unassembled WGS sequence"/>
</dbReference>
<feature type="compositionally biased region" description="Acidic residues" evidence="1">
    <location>
        <begin position="587"/>
        <end position="614"/>
    </location>
</feature>
<evidence type="ECO:0000313" key="3">
    <source>
        <dbReference type="EMBL" id="ELR17782.1"/>
    </source>
</evidence>
<feature type="compositionally biased region" description="Acidic residues" evidence="1">
    <location>
        <begin position="192"/>
        <end position="202"/>
    </location>
</feature>
<feature type="domain" description="Ras guanine nucleotide exchange factor glfB-like C-terminal" evidence="2">
    <location>
        <begin position="715"/>
        <end position="921"/>
    </location>
</feature>
<keyword evidence="4" id="KW-1185">Reference proteome</keyword>
<dbReference type="STRING" id="1257118.L8GXV8"/>
<dbReference type="PANTHER" id="PTHR36127:SF3">
    <property type="entry name" value="COMM DOMAIN-CONTAINING PROTEIN"/>
    <property type="match status" value="1"/>
</dbReference>